<keyword evidence="1" id="KW-1133">Transmembrane helix</keyword>
<dbReference type="Gene3D" id="3.40.50.300">
    <property type="entry name" value="P-loop containing nucleotide triphosphate hydrolases"/>
    <property type="match status" value="1"/>
</dbReference>
<proteinExistence type="predicted"/>
<evidence type="ECO:0000313" key="2">
    <source>
        <dbReference type="Proteomes" id="UP000694865"/>
    </source>
</evidence>
<sequence>MPIYTVANSCKFTIFIALMVLGFFLYITLLSAVHTAFHDRQGDFGSRHEEWKHTLTWVEKRNSLPNYFLRPKLYASSSKKWPPNEKYRNGVMVFVHNAKTGGSSMRRCIRSLRETWNKTTPTRLYSAISGNLRTFYRNMLNSSKIDYKNDMYWGDMSMGVCDYIDKPCSYFAILRNPYERAVGTYIMCRQQQGRHRAHLCQLEHANNMTVKQWSIYQESQFFDQLLVNPEILADHPKFNDLFQGELSKKKYDRLLG</sequence>
<dbReference type="Proteomes" id="UP000694865">
    <property type="component" value="Unplaced"/>
</dbReference>
<accession>A0ABM0M6Z7</accession>
<feature type="transmembrane region" description="Helical" evidence="1">
    <location>
        <begin position="12"/>
        <end position="37"/>
    </location>
</feature>
<organism evidence="2 3">
    <name type="scientific">Saccoglossus kowalevskii</name>
    <name type="common">Acorn worm</name>
    <dbReference type="NCBI Taxonomy" id="10224"/>
    <lineage>
        <taxon>Eukaryota</taxon>
        <taxon>Metazoa</taxon>
        <taxon>Hemichordata</taxon>
        <taxon>Enteropneusta</taxon>
        <taxon>Harrimaniidae</taxon>
        <taxon>Saccoglossus</taxon>
    </lineage>
</organism>
<protein>
    <submittedName>
        <fullName evidence="3">Uncharacterized protein LOC102807688</fullName>
    </submittedName>
</protein>
<evidence type="ECO:0000313" key="3">
    <source>
        <dbReference type="RefSeq" id="XP_006815788.1"/>
    </source>
</evidence>
<name>A0ABM0M6Z7_SACKO</name>
<keyword evidence="1" id="KW-0472">Membrane</keyword>
<dbReference type="RefSeq" id="XP_006815788.1">
    <property type="nucleotide sequence ID" value="XM_006815725.1"/>
</dbReference>
<keyword evidence="1" id="KW-0812">Transmembrane</keyword>
<evidence type="ECO:0000256" key="1">
    <source>
        <dbReference type="SAM" id="Phobius"/>
    </source>
</evidence>
<reference evidence="3" key="1">
    <citation type="submission" date="2025-08" db="UniProtKB">
        <authorList>
            <consortium name="RefSeq"/>
        </authorList>
    </citation>
    <scope>IDENTIFICATION</scope>
    <source>
        <tissue evidence="3">Testes</tissue>
    </source>
</reference>
<gene>
    <name evidence="3" type="primary">LOC102807688</name>
</gene>
<dbReference type="InterPro" id="IPR027417">
    <property type="entry name" value="P-loop_NTPase"/>
</dbReference>
<dbReference type="GeneID" id="102807688"/>
<keyword evidence="2" id="KW-1185">Reference proteome</keyword>